<accession>A0AAY5L3A2</accession>
<reference evidence="6" key="2">
    <citation type="submission" date="2025-08" db="UniProtKB">
        <authorList>
            <consortium name="Ensembl"/>
        </authorList>
    </citation>
    <scope>IDENTIFICATION</scope>
</reference>
<dbReference type="InterPro" id="IPR055356">
    <property type="entry name" value="ZP-N"/>
</dbReference>
<reference evidence="6 7" key="1">
    <citation type="submission" date="2020-02" db="EMBL/GenBank/DDBJ databases">
        <title>Esox lucius (northern pike) genome, fEsoLuc1, primary haplotype.</title>
        <authorList>
            <person name="Myers G."/>
            <person name="Karagic N."/>
            <person name="Meyer A."/>
            <person name="Pippel M."/>
            <person name="Reichard M."/>
            <person name="Winkler S."/>
            <person name="Tracey A."/>
            <person name="Sims Y."/>
            <person name="Howe K."/>
            <person name="Rhie A."/>
            <person name="Formenti G."/>
            <person name="Durbin R."/>
            <person name="Fedrigo O."/>
            <person name="Jarvis E.D."/>
        </authorList>
    </citation>
    <scope>NUCLEOTIDE SEQUENCE [LARGE SCALE GENOMIC DNA]</scope>
</reference>
<dbReference type="PANTHER" id="PTHR14002">
    <property type="entry name" value="ENDOGLIN/TGF-BETA RECEPTOR TYPE III"/>
    <property type="match status" value="1"/>
</dbReference>
<dbReference type="AlphaFoldDB" id="A0AAY5L3A2"/>
<dbReference type="Ensembl" id="ENSELUT00000109957.1">
    <property type="protein sequence ID" value="ENSELUP00000095506.1"/>
    <property type="gene ID" value="ENSELUG00000042410.1"/>
</dbReference>
<keyword evidence="7" id="KW-1185">Reference proteome</keyword>
<dbReference type="GeneTree" id="ENSGT00940000163723"/>
<protein>
    <recommendedName>
        <fullName evidence="5">ZP domain-containing protein</fullName>
    </recommendedName>
</protein>
<evidence type="ECO:0000313" key="7">
    <source>
        <dbReference type="Proteomes" id="UP000265140"/>
    </source>
</evidence>
<dbReference type="Proteomes" id="UP000265140">
    <property type="component" value="Chromosome 17"/>
</dbReference>
<dbReference type="PRINTS" id="PR00023">
    <property type="entry name" value="ZPELLUCIDA"/>
</dbReference>
<organism evidence="6 7">
    <name type="scientific">Esox lucius</name>
    <name type="common">Northern pike</name>
    <dbReference type="NCBI Taxonomy" id="8010"/>
    <lineage>
        <taxon>Eukaryota</taxon>
        <taxon>Metazoa</taxon>
        <taxon>Chordata</taxon>
        <taxon>Craniata</taxon>
        <taxon>Vertebrata</taxon>
        <taxon>Euteleostomi</taxon>
        <taxon>Actinopterygii</taxon>
        <taxon>Neopterygii</taxon>
        <taxon>Teleostei</taxon>
        <taxon>Protacanthopterygii</taxon>
        <taxon>Esociformes</taxon>
        <taxon>Esocidae</taxon>
        <taxon>Esox</taxon>
    </lineage>
</organism>
<evidence type="ECO:0000256" key="4">
    <source>
        <dbReference type="SAM" id="Phobius"/>
    </source>
</evidence>
<dbReference type="Pfam" id="PF23344">
    <property type="entry name" value="ZP-N"/>
    <property type="match status" value="1"/>
</dbReference>
<dbReference type="Pfam" id="PF00100">
    <property type="entry name" value="Zona_pellucida"/>
    <property type="match status" value="1"/>
</dbReference>
<dbReference type="InterPro" id="IPR001507">
    <property type="entry name" value="ZP_dom"/>
</dbReference>
<keyword evidence="3" id="KW-0325">Glycoprotein</keyword>
<proteinExistence type="predicted"/>
<dbReference type="PROSITE" id="PS51034">
    <property type="entry name" value="ZP_2"/>
    <property type="match status" value="1"/>
</dbReference>
<name>A0AAY5L3A2_ESOLU</name>
<feature type="transmembrane region" description="Helical" evidence="4">
    <location>
        <begin position="291"/>
        <end position="317"/>
    </location>
</feature>
<dbReference type="InterPro" id="IPR042235">
    <property type="entry name" value="ZP-C_dom"/>
</dbReference>
<evidence type="ECO:0000256" key="2">
    <source>
        <dbReference type="ARBA" id="ARBA00023157"/>
    </source>
</evidence>
<keyword evidence="2" id="KW-1015">Disulfide bond</keyword>
<dbReference type="PANTHER" id="PTHR14002:SF59">
    <property type="entry name" value="CUB AND ZONA PELLUCIDA-LIKE DOMAIN-CONTAINING PROTEIN 1-RELATED"/>
    <property type="match status" value="1"/>
</dbReference>
<evidence type="ECO:0000313" key="6">
    <source>
        <dbReference type="Ensembl" id="ENSELUP00000095506.1"/>
    </source>
</evidence>
<evidence type="ECO:0000256" key="1">
    <source>
        <dbReference type="ARBA" id="ARBA00022729"/>
    </source>
</evidence>
<keyword evidence="4" id="KW-0472">Membrane</keyword>
<evidence type="ECO:0000259" key="5">
    <source>
        <dbReference type="PROSITE" id="PS51034"/>
    </source>
</evidence>
<sequence>MGNASVVCNETSMTVVLKKASMVGLSEDHLRLSDPSCSLSSNSSHIFRTMALNACGTQLEEDGDNLIFRNEISSFDSAVITRRQQVEIEFSCIYPKKSNVSLEFLVHKIPYIFREKGFGKFTYQFEFFQSSLFNIMVDPATYPLEVDLQEIVYMEIVSTSSVPNTKMFVESCKATPSDNPNDSTYYSIIQNGCTKDETVQIYPRSQSQFRFAIEAFKFIGMHDQVYISCAVILCEAGNPNTRCDQGCINENSMTTPPHNRLVREAVLETATHYISQGPLRMRRSTDSKAVMALNLNLVFIAGCLLAAVAMVSGVVLYRSSKSKIKYQPLPTSE</sequence>
<feature type="domain" description="ZP" evidence="5">
    <location>
        <begin position="7"/>
        <end position="250"/>
    </location>
</feature>
<keyword evidence="4" id="KW-0812">Transmembrane</keyword>
<evidence type="ECO:0000256" key="3">
    <source>
        <dbReference type="ARBA" id="ARBA00023180"/>
    </source>
</evidence>
<reference evidence="6" key="3">
    <citation type="submission" date="2025-09" db="UniProtKB">
        <authorList>
            <consortium name="Ensembl"/>
        </authorList>
    </citation>
    <scope>IDENTIFICATION</scope>
</reference>
<dbReference type="InterPro" id="IPR055355">
    <property type="entry name" value="ZP-C"/>
</dbReference>
<dbReference type="InterPro" id="IPR048290">
    <property type="entry name" value="ZP_chr"/>
</dbReference>
<keyword evidence="4" id="KW-1133">Transmembrane helix</keyword>
<keyword evidence="1" id="KW-0732">Signal</keyword>
<dbReference type="SMART" id="SM00241">
    <property type="entry name" value="ZP"/>
    <property type="match status" value="1"/>
</dbReference>
<dbReference type="Gene3D" id="2.60.40.4100">
    <property type="entry name" value="Zona pellucida, ZP-C domain"/>
    <property type="match status" value="1"/>
</dbReference>
<dbReference type="Gene3D" id="2.60.40.3210">
    <property type="entry name" value="Zona pellucida, ZP-N domain"/>
    <property type="match status" value="1"/>
</dbReference>